<sequence length="314" mass="37198">MNPYENSQEYIYYNSILNDTKESTDSITYEIINTYIPKEIDNRSTIISNCKKLHDYITRSNSNTYYDTNICFEIINYWLNSQVRLDTDEKNITLFNTYKEFMEKYHKLNAYVSKIYYIDDKLYNKKKDLYELYKKYDNLLSILNPSVDTQCALLSTIIKEYNKIIEQYIEKDDSNLPDVLTNFRRNFENQTSESITNCSSKILPFTTFVKKPISRVRSTEHSQQRTESAGKFHNGPFENIASTFTITLFGTSIGAFLLLIFFYKITLFGYRLRNKKNKNILMSNNLCEETSELSAYTSEEHESNSQYRTFNVRY</sequence>
<name>A0A1A8WLT4_PLAOA</name>
<proteinExistence type="predicted"/>
<evidence type="ECO:0000256" key="1">
    <source>
        <dbReference type="SAM" id="Phobius"/>
    </source>
</evidence>
<reference evidence="3" key="1">
    <citation type="submission" date="2016-05" db="EMBL/GenBank/DDBJ databases">
        <authorList>
            <person name="Naeem Raeece"/>
        </authorList>
    </citation>
    <scope>NUCLEOTIDE SEQUENCE [LARGE SCALE GENOMIC DNA]</scope>
</reference>
<feature type="transmembrane region" description="Helical" evidence="1">
    <location>
        <begin position="246"/>
        <end position="270"/>
    </location>
</feature>
<keyword evidence="1" id="KW-0472">Membrane</keyword>
<dbReference type="EMBL" id="FLQU01001265">
    <property type="protein sequence ID" value="SBS92255.1"/>
    <property type="molecule type" value="Genomic_DNA"/>
</dbReference>
<protein>
    <submittedName>
        <fullName evidence="2">PIR Superfamily Protein</fullName>
    </submittedName>
</protein>
<dbReference type="AlphaFoldDB" id="A0A1A8WLT4"/>
<gene>
    <name evidence="2" type="ORF">POVCU2_0073000</name>
</gene>
<accession>A0A1A8WLT4</accession>
<dbReference type="Proteomes" id="UP000078560">
    <property type="component" value="Unassembled WGS sequence"/>
</dbReference>
<organism evidence="2 3">
    <name type="scientific">Plasmodium ovale curtisi</name>
    <dbReference type="NCBI Taxonomy" id="864141"/>
    <lineage>
        <taxon>Eukaryota</taxon>
        <taxon>Sar</taxon>
        <taxon>Alveolata</taxon>
        <taxon>Apicomplexa</taxon>
        <taxon>Aconoidasida</taxon>
        <taxon>Haemosporida</taxon>
        <taxon>Plasmodiidae</taxon>
        <taxon>Plasmodium</taxon>
        <taxon>Plasmodium (Plasmodium)</taxon>
    </lineage>
</organism>
<evidence type="ECO:0000313" key="3">
    <source>
        <dbReference type="Proteomes" id="UP000078560"/>
    </source>
</evidence>
<keyword evidence="1" id="KW-0812">Transmembrane</keyword>
<evidence type="ECO:0000313" key="2">
    <source>
        <dbReference type="EMBL" id="SBS92255.1"/>
    </source>
</evidence>
<keyword evidence="1" id="KW-1133">Transmembrane helix</keyword>